<feature type="non-terminal residue" evidence="2">
    <location>
        <position position="1"/>
    </location>
</feature>
<name>A0A422N095_TRYRA</name>
<keyword evidence="3" id="KW-1185">Reference proteome</keyword>
<accession>A0A422N095</accession>
<protein>
    <submittedName>
        <fullName evidence="2">Uncharacterized protein</fullName>
    </submittedName>
</protein>
<dbReference type="EMBL" id="MKGL01000428">
    <property type="protein sequence ID" value="RNE98881.1"/>
    <property type="molecule type" value="Genomic_DNA"/>
</dbReference>
<dbReference type="RefSeq" id="XP_029234882.1">
    <property type="nucleotide sequence ID" value="XM_029385334.1"/>
</dbReference>
<feature type="compositionally biased region" description="Basic and acidic residues" evidence="1">
    <location>
        <begin position="79"/>
        <end position="91"/>
    </location>
</feature>
<evidence type="ECO:0000313" key="2">
    <source>
        <dbReference type="EMBL" id="RNE98881.1"/>
    </source>
</evidence>
<reference evidence="2 3" key="1">
    <citation type="journal article" date="2018" name="BMC Genomics">
        <title>Genomic comparison of Trypanosoma conorhini and Trypanosoma rangeli to Trypanosoma cruzi strains of high and low virulence.</title>
        <authorList>
            <person name="Bradwell K.R."/>
            <person name="Koparde V.N."/>
            <person name="Matveyev A.V."/>
            <person name="Serrano M.G."/>
            <person name="Alves J.M."/>
            <person name="Parikh H."/>
            <person name="Huang B."/>
            <person name="Lee V."/>
            <person name="Espinosa-Alvarez O."/>
            <person name="Ortiz P.A."/>
            <person name="Costa-Martins A.G."/>
            <person name="Teixeira M.M."/>
            <person name="Buck G.A."/>
        </authorList>
    </citation>
    <scope>NUCLEOTIDE SEQUENCE [LARGE SCALE GENOMIC DNA]</scope>
    <source>
        <strain evidence="2 3">AM80</strain>
    </source>
</reference>
<comment type="caution">
    <text evidence="2">The sequence shown here is derived from an EMBL/GenBank/DDBJ whole genome shotgun (WGS) entry which is preliminary data.</text>
</comment>
<dbReference type="GeneID" id="40332524"/>
<proteinExistence type="predicted"/>
<dbReference type="AlphaFoldDB" id="A0A422N095"/>
<evidence type="ECO:0000313" key="3">
    <source>
        <dbReference type="Proteomes" id="UP000283634"/>
    </source>
</evidence>
<dbReference type="Proteomes" id="UP000283634">
    <property type="component" value="Unassembled WGS sequence"/>
</dbReference>
<evidence type="ECO:0000256" key="1">
    <source>
        <dbReference type="SAM" id="MobiDB-lite"/>
    </source>
</evidence>
<organism evidence="2 3">
    <name type="scientific">Trypanosoma rangeli</name>
    <dbReference type="NCBI Taxonomy" id="5698"/>
    <lineage>
        <taxon>Eukaryota</taxon>
        <taxon>Discoba</taxon>
        <taxon>Euglenozoa</taxon>
        <taxon>Kinetoplastea</taxon>
        <taxon>Metakinetoplastina</taxon>
        <taxon>Trypanosomatida</taxon>
        <taxon>Trypanosomatidae</taxon>
        <taxon>Trypanosoma</taxon>
        <taxon>Herpetosoma</taxon>
    </lineage>
</organism>
<feature type="region of interest" description="Disordered" evidence="1">
    <location>
        <begin position="39"/>
        <end position="129"/>
    </location>
</feature>
<gene>
    <name evidence="2" type="ORF">TraAM80_08591</name>
</gene>
<sequence>PYCGALAGGAGAASCCAARARGTAGQTLRPNAVTKRSCGAKLGPQKEADQTLRENTPCAERVGPPLRKEGAPAGNGARCVRDGWHGRRDGALRPSRTARQGEHDTRRVCRAWRKRAPHEPQPPGGRRRRTFCTMVAGVLATKRICEHEQKGKERRCLGRRSRRRPTCWRGRGNPSLPGAMGELMEGRAAGRAGAEGIRTRVR</sequence>